<dbReference type="STRING" id="1121945.GCA_000421805_02907"/>
<keyword evidence="1" id="KW-0472">Membrane</keyword>
<sequence length="240" mass="24604">MIDRLRSGVTAGALVGLAYGLFTWLVVSPVVRHLEHLASHGGDHGHKVAPAVGETTTAVISAGGGVLWGILLGAAFGVAYHLFEPGLPGGTLKPYVLAGAGFLTVSVAPWTVLPPATPGMEPLYGSSLRVPLYLGLIVVGGLVAATSILGYVRTARTRGRSSGVFVALLPLVALGLLSVVAPPTLTSGGAPTGLSAAFRWLVGLSQAGLWALIAVVFRRFDRRVDRRGTNAPMATARGGD</sequence>
<name>A0A1X4H9E4_HALEZ</name>
<gene>
    <name evidence="2" type="ORF">B9H04_05450</name>
</gene>
<proteinExistence type="predicted"/>
<reference evidence="2 3" key="1">
    <citation type="submission" date="2017-04" db="EMBL/GenBank/DDBJ databases">
        <title>MLSA of the genus Halorubrum.</title>
        <authorList>
            <person name="De La Haba R."/>
            <person name="Sanchez-Porro C."/>
            <person name="Infante-Dominguez C."/>
            <person name="Ventosa A."/>
        </authorList>
    </citation>
    <scope>NUCLEOTIDE SEQUENCE [LARGE SCALE GENOMIC DNA]</scope>
    <source>
        <strain evidence="2 3">DSM 17463</strain>
    </source>
</reference>
<protein>
    <submittedName>
        <fullName evidence="2">Cobalamin cluster protein</fullName>
    </submittedName>
</protein>
<dbReference type="AlphaFoldDB" id="A0A1X4H9E4"/>
<feature type="transmembrane region" description="Helical" evidence="1">
    <location>
        <begin position="95"/>
        <end position="112"/>
    </location>
</feature>
<keyword evidence="1" id="KW-1133">Transmembrane helix</keyword>
<evidence type="ECO:0000313" key="2">
    <source>
        <dbReference type="EMBL" id="OSP09177.1"/>
    </source>
</evidence>
<evidence type="ECO:0000256" key="1">
    <source>
        <dbReference type="SAM" id="Phobius"/>
    </source>
</evidence>
<dbReference type="Proteomes" id="UP000193587">
    <property type="component" value="Unassembled WGS sequence"/>
</dbReference>
<feature type="transmembrane region" description="Helical" evidence="1">
    <location>
        <begin position="58"/>
        <end position="83"/>
    </location>
</feature>
<feature type="transmembrane region" description="Helical" evidence="1">
    <location>
        <begin position="164"/>
        <end position="185"/>
    </location>
</feature>
<keyword evidence="1" id="KW-0812">Transmembrane</keyword>
<feature type="transmembrane region" description="Helical" evidence="1">
    <location>
        <begin position="132"/>
        <end position="152"/>
    </location>
</feature>
<evidence type="ECO:0000313" key="3">
    <source>
        <dbReference type="Proteomes" id="UP000193587"/>
    </source>
</evidence>
<dbReference type="EMBL" id="NEDJ01000012">
    <property type="protein sequence ID" value="OSP09177.1"/>
    <property type="molecule type" value="Genomic_DNA"/>
</dbReference>
<dbReference type="InterPro" id="IPR012666">
    <property type="entry name" value="CbtA_put"/>
</dbReference>
<feature type="transmembrane region" description="Helical" evidence="1">
    <location>
        <begin position="197"/>
        <end position="217"/>
    </location>
</feature>
<dbReference type="eggNOG" id="arCOG06353">
    <property type="taxonomic scope" value="Archaea"/>
</dbReference>
<dbReference type="RefSeq" id="WP_049932986.1">
    <property type="nucleotide sequence ID" value="NZ_ATXS01000018.1"/>
</dbReference>
<dbReference type="Pfam" id="PF09490">
    <property type="entry name" value="CbtA"/>
    <property type="match status" value="1"/>
</dbReference>
<comment type="caution">
    <text evidence="2">The sequence shown here is derived from an EMBL/GenBank/DDBJ whole genome shotgun (WGS) entry which is preliminary data.</text>
</comment>
<feature type="transmembrane region" description="Helical" evidence="1">
    <location>
        <begin position="7"/>
        <end position="27"/>
    </location>
</feature>
<accession>A0A1X4H9E4</accession>
<organism evidence="2 3">
    <name type="scientific">Halorubrum ezzemoulense DSM 17463</name>
    <dbReference type="NCBI Taxonomy" id="1121945"/>
    <lineage>
        <taxon>Archaea</taxon>
        <taxon>Methanobacteriati</taxon>
        <taxon>Methanobacteriota</taxon>
        <taxon>Stenosarchaea group</taxon>
        <taxon>Halobacteria</taxon>
        <taxon>Halobacteriales</taxon>
        <taxon>Haloferacaceae</taxon>
        <taxon>Halorubrum</taxon>
    </lineage>
</organism>